<keyword evidence="5" id="KW-1185">Reference proteome</keyword>
<dbReference type="RefSeq" id="WP_209864965.1">
    <property type="nucleotide sequence ID" value="NZ_JAGGLD010000007.1"/>
</dbReference>
<organism evidence="4 5">
    <name type="scientific">Paenibacillus shirakamiensis</name>
    <dbReference type="NCBI Taxonomy" id="1265935"/>
    <lineage>
        <taxon>Bacteria</taxon>
        <taxon>Bacillati</taxon>
        <taxon>Bacillota</taxon>
        <taxon>Bacilli</taxon>
        <taxon>Bacillales</taxon>
        <taxon>Paenibacillaceae</taxon>
        <taxon>Paenibacillus</taxon>
    </lineage>
</organism>
<evidence type="ECO:0000256" key="2">
    <source>
        <dbReference type="ARBA" id="ARBA00023315"/>
    </source>
</evidence>
<comment type="caution">
    <text evidence="4">The sequence shown here is derived from an EMBL/GenBank/DDBJ whole genome shotgun (WGS) entry which is preliminary data.</text>
</comment>
<evidence type="ECO:0000313" key="5">
    <source>
        <dbReference type="Proteomes" id="UP001519288"/>
    </source>
</evidence>
<evidence type="ECO:0000313" key="4">
    <source>
        <dbReference type="EMBL" id="MBP2002246.1"/>
    </source>
</evidence>
<proteinExistence type="predicted"/>
<name>A0ABS4JMA6_9BACL</name>
<dbReference type="Gene3D" id="3.40.630.30">
    <property type="match status" value="1"/>
</dbReference>
<dbReference type="EMBL" id="JAGGLD010000007">
    <property type="protein sequence ID" value="MBP2002246.1"/>
    <property type="molecule type" value="Genomic_DNA"/>
</dbReference>
<dbReference type="Pfam" id="PF00583">
    <property type="entry name" value="Acetyltransf_1"/>
    <property type="match status" value="1"/>
</dbReference>
<reference evidence="4 5" key="1">
    <citation type="submission" date="2021-03" db="EMBL/GenBank/DDBJ databases">
        <title>Genomic Encyclopedia of Type Strains, Phase IV (KMG-IV): sequencing the most valuable type-strain genomes for metagenomic binning, comparative biology and taxonomic classification.</title>
        <authorList>
            <person name="Goeker M."/>
        </authorList>
    </citation>
    <scope>NUCLEOTIDE SEQUENCE [LARGE SCALE GENOMIC DNA]</scope>
    <source>
        <strain evidence="4 5">DSM 26806</strain>
    </source>
</reference>
<feature type="domain" description="N-acetyltransferase" evidence="3">
    <location>
        <begin position="2"/>
        <end position="144"/>
    </location>
</feature>
<dbReference type="PANTHER" id="PTHR43877:SF2">
    <property type="entry name" value="AMINOALKYLPHOSPHONATE N-ACETYLTRANSFERASE-RELATED"/>
    <property type="match status" value="1"/>
</dbReference>
<dbReference type="PANTHER" id="PTHR43877">
    <property type="entry name" value="AMINOALKYLPHOSPHONATE N-ACETYLTRANSFERASE-RELATED-RELATED"/>
    <property type="match status" value="1"/>
</dbReference>
<sequence length="144" mass="16328">MIHIRSYEAQDLTALTSLMGDLGYPTDVDTMAKRMDTITKLPLYYTFMAVLDHEVVGMMGLRLVYYHEGDQVTAQISTLVTKAEVQGRGVGKALVHFAEHWAKEQGSRDIYLNSGTKPEREAAHQFYKAMGYEINGYRFAKKLD</sequence>
<dbReference type="InterPro" id="IPR016181">
    <property type="entry name" value="Acyl_CoA_acyltransferase"/>
</dbReference>
<evidence type="ECO:0000259" key="3">
    <source>
        <dbReference type="PROSITE" id="PS51186"/>
    </source>
</evidence>
<dbReference type="Proteomes" id="UP001519288">
    <property type="component" value="Unassembled WGS sequence"/>
</dbReference>
<dbReference type="SUPFAM" id="SSF55729">
    <property type="entry name" value="Acyl-CoA N-acyltransferases (Nat)"/>
    <property type="match status" value="1"/>
</dbReference>
<keyword evidence="2" id="KW-0012">Acyltransferase</keyword>
<dbReference type="PROSITE" id="PS51186">
    <property type="entry name" value="GNAT"/>
    <property type="match status" value="1"/>
</dbReference>
<gene>
    <name evidence="4" type="ORF">J2Z69_003318</name>
</gene>
<keyword evidence="1" id="KW-0808">Transferase</keyword>
<dbReference type="CDD" id="cd04301">
    <property type="entry name" value="NAT_SF"/>
    <property type="match status" value="1"/>
</dbReference>
<evidence type="ECO:0000256" key="1">
    <source>
        <dbReference type="ARBA" id="ARBA00022679"/>
    </source>
</evidence>
<protein>
    <submittedName>
        <fullName evidence="4">GNAT superfamily N-acetyltransferase</fullName>
    </submittedName>
</protein>
<accession>A0ABS4JMA6</accession>
<dbReference type="InterPro" id="IPR050832">
    <property type="entry name" value="Bact_Acetyltransf"/>
</dbReference>
<dbReference type="InterPro" id="IPR000182">
    <property type="entry name" value="GNAT_dom"/>
</dbReference>